<proteinExistence type="predicted"/>
<reference evidence="1 2" key="1">
    <citation type="submission" date="2019-02" db="EMBL/GenBank/DDBJ databases">
        <title>Deep-cultivation of Planctomycetes and their phenomic and genomic characterization uncovers novel biology.</title>
        <authorList>
            <person name="Wiegand S."/>
            <person name="Jogler M."/>
            <person name="Boedeker C."/>
            <person name="Pinto D."/>
            <person name="Vollmers J."/>
            <person name="Rivas-Marin E."/>
            <person name="Kohn T."/>
            <person name="Peeters S.H."/>
            <person name="Heuer A."/>
            <person name="Rast P."/>
            <person name="Oberbeckmann S."/>
            <person name="Bunk B."/>
            <person name="Jeske O."/>
            <person name="Meyerdierks A."/>
            <person name="Storesund J.E."/>
            <person name="Kallscheuer N."/>
            <person name="Luecker S."/>
            <person name="Lage O.M."/>
            <person name="Pohl T."/>
            <person name="Merkel B.J."/>
            <person name="Hornburger P."/>
            <person name="Mueller R.-W."/>
            <person name="Bruemmer F."/>
            <person name="Labrenz M."/>
            <person name="Spormann A.M."/>
            <person name="Op den Camp H."/>
            <person name="Overmann J."/>
            <person name="Amann R."/>
            <person name="Jetten M.S.M."/>
            <person name="Mascher T."/>
            <person name="Medema M.H."/>
            <person name="Devos D.P."/>
            <person name="Kaster A.-K."/>
            <person name="Ovreas L."/>
            <person name="Rohde M."/>
            <person name="Galperin M.Y."/>
            <person name="Jogler C."/>
        </authorList>
    </citation>
    <scope>NUCLEOTIDE SEQUENCE [LARGE SCALE GENOMIC DNA]</scope>
    <source>
        <strain evidence="1 2">TBK1r</strain>
    </source>
</reference>
<protein>
    <submittedName>
        <fullName evidence="1">Uncharacterized protein</fullName>
    </submittedName>
</protein>
<evidence type="ECO:0000313" key="2">
    <source>
        <dbReference type="Proteomes" id="UP000318081"/>
    </source>
</evidence>
<dbReference type="Proteomes" id="UP000318081">
    <property type="component" value="Chromosome"/>
</dbReference>
<gene>
    <name evidence="1" type="ORF">TBK1r_08170</name>
</gene>
<organism evidence="1 2">
    <name type="scientific">Stieleria magnilauensis</name>
    <dbReference type="NCBI Taxonomy" id="2527963"/>
    <lineage>
        <taxon>Bacteria</taxon>
        <taxon>Pseudomonadati</taxon>
        <taxon>Planctomycetota</taxon>
        <taxon>Planctomycetia</taxon>
        <taxon>Pirellulales</taxon>
        <taxon>Pirellulaceae</taxon>
        <taxon>Stieleria</taxon>
    </lineage>
</organism>
<keyword evidence="2" id="KW-1185">Reference proteome</keyword>
<evidence type="ECO:0000313" key="1">
    <source>
        <dbReference type="EMBL" id="QDV81894.1"/>
    </source>
</evidence>
<sequence>MPCPRSTACKVSQMESGLSMPGDGCRSGKMSAALNPYAPPQTLSTDLRSFGSRYRVDNSRTTIREFQNLSGRPIIGAIVWLAARAGLTELNGQIIDGPKALAEDQCEVDDLHDPVRSHLLSVCDSARTLGFHSPVYSVSNSTGVEVHGGAIRMLHDTGRSFLQILASASGTLMQGYEIIVSAKSTPASVFSTTNGPPNYNLSDGVTARRHLGATLNELLDYHNEMTDQINDLMMFRSFVDAGAVMDHLSTLYYRDKIARGIFVEEPEP</sequence>
<accession>A0ABX5XPU2</accession>
<name>A0ABX5XPU2_9BACT</name>
<dbReference type="EMBL" id="CP036432">
    <property type="protein sequence ID" value="QDV81894.1"/>
    <property type="molecule type" value="Genomic_DNA"/>
</dbReference>